<proteinExistence type="predicted"/>
<feature type="transmembrane region" description="Helical" evidence="8">
    <location>
        <begin position="260"/>
        <end position="279"/>
    </location>
</feature>
<feature type="transmembrane region" description="Helical" evidence="8">
    <location>
        <begin position="168"/>
        <end position="201"/>
    </location>
</feature>
<evidence type="ECO:0000256" key="8">
    <source>
        <dbReference type="SAM" id="Phobius"/>
    </source>
</evidence>
<dbReference type="PANTHER" id="PTHR33908:SF11">
    <property type="entry name" value="MEMBRANE PROTEIN"/>
    <property type="match status" value="1"/>
</dbReference>
<evidence type="ECO:0000259" key="9">
    <source>
        <dbReference type="Pfam" id="PF13231"/>
    </source>
</evidence>
<feature type="transmembrane region" description="Helical" evidence="8">
    <location>
        <begin position="12"/>
        <end position="31"/>
    </location>
</feature>
<comment type="subcellular location">
    <subcellularLocation>
        <location evidence="1">Cell membrane</location>
        <topology evidence="1">Multi-pass membrane protein</topology>
    </subcellularLocation>
</comment>
<dbReference type="InterPro" id="IPR038731">
    <property type="entry name" value="RgtA/B/C-like"/>
</dbReference>
<keyword evidence="5 8" id="KW-0812">Transmembrane</keyword>
<dbReference type="AlphaFoldDB" id="A0A166E2Q4"/>
<evidence type="ECO:0000313" key="10">
    <source>
        <dbReference type="EMBL" id="KZX16214.1"/>
    </source>
</evidence>
<evidence type="ECO:0000256" key="3">
    <source>
        <dbReference type="ARBA" id="ARBA00022676"/>
    </source>
</evidence>
<organism evidence="10 11">
    <name type="scientific">Methanobrevibacter filiformis</name>
    <dbReference type="NCBI Taxonomy" id="55758"/>
    <lineage>
        <taxon>Archaea</taxon>
        <taxon>Methanobacteriati</taxon>
        <taxon>Methanobacteriota</taxon>
        <taxon>Methanomada group</taxon>
        <taxon>Methanobacteria</taxon>
        <taxon>Methanobacteriales</taxon>
        <taxon>Methanobacteriaceae</taxon>
        <taxon>Methanobrevibacter</taxon>
    </lineage>
</organism>
<dbReference type="GO" id="GO:0008610">
    <property type="term" value="P:lipid biosynthetic process"/>
    <property type="evidence" value="ECO:0007669"/>
    <property type="project" value="UniProtKB-ARBA"/>
</dbReference>
<dbReference type="PATRIC" id="fig|55758.3.peg.609"/>
<feature type="transmembrane region" description="Helical" evidence="8">
    <location>
        <begin position="415"/>
        <end position="434"/>
    </location>
</feature>
<feature type="transmembrane region" description="Helical" evidence="8">
    <location>
        <begin position="118"/>
        <end position="138"/>
    </location>
</feature>
<keyword evidence="2" id="KW-1003">Cell membrane</keyword>
<comment type="caution">
    <text evidence="10">The sequence shown here is derived from an EMBL/GenBank/DDBJ whole genome shotgun (WGS) entry which is preliminary data.</text>
</comment>
<feature type="transmembrane region" description="Helical" evidence="8">
    <location>
        <begin position="333"/>
        <end position="351"/>
    </location>
</feature>
<dbReference type="GO" id="GO:0016763">
    <property type="term" value="F:pentosyltransferase activity"/>
    <property type="evidence" value="ECO:0007669"/>
    <property type="project" value="TreeGrafter"/>
</dbReference>
<gene>
    <name evidence="10" type="ORF">MBFIL_05440</name>
</gene>
<dbReference type="Proteomes" id="UP000077066">
    <property type="component" value="Unassembled WGS sequence"/>
</dbReference>
<evidence type="ECO:0000256" key="7">
    <source>
        <dbReference type="ARBA" id="ARBA00023136"/>
    </source>
</evidence>
<evidence type="ECO:0000256" key="2">
    <source>
        <dbReference type="ARBA" id="ARBA00022475"/>
    </source>
</evidence>
<evidence type="ECO:0000256" key="6">
    <source>
        <dbReference type="ARBA" id="ARBA00022989"/>
    </source>
</evidence>
<dbReference type="OrthoDB" id="71427at2157"/>
<name>A0A166E2Q4_9EURY</name>
<feature type="transmembrane region" description="Helical" evidence="8">
    <location>
        <begin position="390"/>
        <end position="409"/>
    </location>
</feature>
<feature type="transmembrane region" description="Helical" evidence="8">
    <location>
        <begin position="455"/>
        <end position="474"/>
    </location>
</feature>
<keyword evidence="3" id="KW-0328">Glycosyltransferase</keyword>
<reference evidence="10 11" key="1">
    <citation type="submission" date="2016-04" db="EMBL/GenBank/DDBJ databases">
        <title>Genome sequence of Methanobrevibacter filiformis DSM 11501.</title>
        <authorList>
            <person name="Poehlein A."/>
            <person name="Seedorf H."/>
            <person name="Daniel R."/>
        </authorList>
    </citation>
    <scope>NUCLEOTIDE SEQUENCE [LARGE SCALE GENOMIC DNA]</scope>
    <source>
        <strain evidence="10 11">DSM 11501</strain>
    </source>
</reference>
<keyword evidence="11" id="KW-1185">Reference proteome</keyword>
<feature type="domain" description="Glycosyltransferase RgtA/B/C/D-like" evidence="9">
    <location>
        <begin position="72"/>
        <end position="226"/>
    </location>
</feature>
<dbReference type="EMBL" id="LWMT01000076">
    <property type="protein sequence ID" value="KZX16214.1"/>
    <property type="molecule type" value="Genomic_DNA"/>
</dbReference>
<dbReference type="Pfam" id="PF13231">
    <property type="entry name" value="PMT_2"/>
    <property type="match status" value="1"/>
</dbReference>
<accession>A0A166E2Q4</accession>
<dbReference type="PANTHER" id="PTHR33908">
    <property type="entry name" value="MANNOSYLTRANSFERASE YKCB-RELATED"/>
    <property type="match status" value="1"/>
</dbReference>
<feature type="transmembrane region" description="Helical" evidence="8">
    <location>
        <begin position="144"/>
        <end position="161"/>
    </location>
</feature>
<dbReference type="InterPro" id="IPR050297">
    <property type="entry name" value="LipidA_mod_glycosyltrf_83"/>
</dbReference>
<dbReference type="RefSeq" id="WP_066971267.1">
    <property type="nucleotide sequence ID" value="NZ_LWMT01000076.1"/>
</dbReference>
<keyword evidence="4" id="KW-0808">Transferase</keyword>
<evidence type="ECO:0000256" key="5">
    <source>
        <dbReference type="ARBA" id="ARBA00022692"/>
    </source>
</evidence>
<sequence length="595" mass="68023">MDFQSIKTKGNLLSIIAIFLFGVTITTLTIIKNNNLWSIGYNFHDTYLYLDYALRLSGVYIGGYEFIDTLSPLIPFLTSIAFRLGFVSEITLFIITGSFCVVGVVGLYLLFKLYFKNLIAILGSVICFSLSINLIWLSTGTIDIASTALSIWAIYLTFLGVQKNQKYLYLGFSVLVLGFFAKFTAALVFPVMIFIIFNSYLNNGSFKKHVKKTVIGIIAGIITVIPYGAYLINYNIPIGFINQANEIATKSTAMPPINNIYYYFQSLPIIIGNYSINFNNFHIEIFLELLILGIIITGIIIGIIMFIKFLKNYWNQPDLLFNKIAIKINTKQAIAIMIGNIIVTGLFFFIVGEISVIFSEIVFFLNIFLFTFLLNKLLINNGIKTKRINYILTMFMWFFTYILFFSAHLVKGTRYFIVMTPPFAFFIILSLESINNRISLEKRKNKQNMDKKSYFNFKNSAAVILIAIFLVFSISTTSSFGYKSSTDLYHAENVIEASNWLKTYDIDYKNKTIYSDRGEMLTWLLKKEVIAIGYNSMKNPKIKDNITERMLNNDTSYYIGENGLHLNGFAKLKSFGTVTIYINNKKQYKNNKNNK</sequence>
<evidence type="ECO:0000256" key="4">
    <source>
        <dbReference type="ARBA" id="ARBA00022679"/>
    </source>
</evidence>
<evidence type="ECO:0000313" key="11">
    <source>
        <dbReference type="Proteomes" id="UP000077066"/>
    </source>
</evidence>
<feature type="transmembrane region" description="Helical" evidence="8">
    <location>
        <begin position="357"/>
        <end position="378"/>
    </location>
</feature>
<dbReference type="GO" id="GO:0005886">
    <property type="term" value="C:plasma membrane"/>
    <property type="evidence" value="ECO:0007669"/>
    <property type="project" value="UniProtKB-SubCell"/>
</dbReference>
<keyword evidence="7 8" id="KW-0472">Membrane</keyword>
<protein>
    <recommendedName>
        <fullName evidence="9">Glycosyltransferase RgtA/B/C/D-like domain-containing protein</fullName>
    </recommendedName>
</protein>
<feature type="transmembrane region" description="Helical" evidence="8">
    <location>
        <begin position="285"/>
        <end position="307"/>
    </location>
</feature>
<keyword evidence="6 8" id="KW-1133">Transmembrane helix</keyword>
<feature type="transmembrane region" description="Helical" evidence="8">
    <location>
        <begin position="90"/>
        <end position="111"/>
    </location>
</feature>
<feature type="transmembrane region" description="Helical" evidence="8">
    <location>
        <begin position="213"/>
        <end position="232"/>
    </location>
</feature>
<evidence type="ECO:0000256" key="1">
    <source>
        <dbReference type="ARBA" id="ARBA00004651"/>
    </source>
</evidence>